<keyword evidence="1" id="KW-0812">Transmembrane</keyword>
<keyword evidence="1" id="KW-0472">Membrane</keyword>
<accession>A0A0J9EBP8</accession>
<keyword evidence="1" id="KW-1133">Transmembrane helix</keyword>
<evidence type="ECO:0000313" key="2">
    <source>
        <dbReference type="EMBL" id="KMW60200.1"/>
    </source>
</evidence>
<dbReference type="STRING" id="1675527.AIOL_000353"/>
<dbReference type="Pfam" id="PF13801">
    <property type="entry name" value="Metal_resist"/>
    <property type="match status" value="1"/>
</dbReference>
<name>A0A0J9EBP8_9RHOB</name>
<dbReference type="EMBL" id="LFTY01000001">
    <property type="protein sequence ID" value="KMW60200.1"/>
    <property type="molecule type" value="Genomic_DNA"/>
</dbReference>
<proteinExistence type="predicted"/>
<dbReference type="RefSeq" id="WP_049641305.1">
    <property type="nucleotide sequence ID" value="NZ_LFTY01000001.1"/>
</dbReference>
<feature type="transmembrane region" description="Helical" evidence="1">
    <location>
        <begin position="29"/>
        <end position="50"/>
    </location>
</feature>
<sequence length="174" mass="19794">MTEPTPNATPNPAPNPEAVPKRRWPWLKITLFASLAINLLIAGLVAGFVLSGPRDRDRNPIWRDMGLGPFGHALPWADKKALTAAIRAEAGSFRKNREELRRQFEAFLAALRAEPFDADALAVLVKEHRGRITERQELGQRLLLQRITEMSDAERAQYAERLNEMVRRHGQNRR</sequence>
<dbReference type="OrthoDB" id="7876971at2"/>
<evidence type="ECO:0000313" key="3">
    <source>
        <dbReference type="Proteomes" id="UP000037178"/>
    </source>
</evidence>
<keyword evidence="3" id="KW-1185">Reference proteome</keyword>
<reference evidence="2 3" key="1">
    <citation type="submission" date="2015-06" db="EMBL/GenBank/DDBJ databases">
        <title>Draft genome sequence of an Alphaproteobacteria species associated to the Mediterranean sponge Oscarella lobularis.</title>
        <authorList>
            <person name="Jourda C."/>
            <person name="Santini S."/>
            <person name="Claverie J.-M."/>
        </authorList>
    </citation>
    <scope>NUCLEOTIDE SEQUENCE [LARGE SCALE GENOMIC DNA]</scope>
    <source>
        <strain evidence="2">IGS</strain>
    </source>
</reference>
<organism evidence="2 3">
    <name type="scientific">Candidatus Rhodobacter oscarellae</name>
    <dbReference type="NCBI Taxonomy" id="1675527"/>
    <lineage>
        <taxon>Bacteria</taxon>
        <taxon>Pseudomonadati</taxon>
        <taxon>Pseudomonadota</taxon>
        <taxon>Alphaproteobacteria</taxon>
        <taxon>Rhodobacterales</taxon>
        <taxon>Rhodobacter group</taxon>
        <taxon>Rhodobacter</taxon>
    </lineage>
</organism>
<protein>
    <recommendedName>
        <fullName evidence="4">Periplasmic heavy metal sensor</fullName>
    </recommendedName>
</protein>
<dbReference type="InterPro" id="IPR025961">
    <property type="entry name" value="Metal_resist"/>
</dbReference>
<evidence type="ECO:0000256" key="1">
    <source>
        <dbReference type="SAM" id="Phobius"/>
    </source>
</evidence>
<gene>
    <name evidence="2" type="ORF">AIOL_000353</name>
</gene>
<evidence type="ECO:0008006" key="4">
    <source>
        <dbReference type="Google" id="ProtNLM"/>
    </source>
</evidence>
<comment type="caution">
    <text evidence="2">The sequence shown here is derived from an EMBL/GenBank/DDBJ whole genome shotgun (WGS) entry which is preliminary data.</text>
</comment>
<dbReference type="AlphaFoldDB" id="A0A0J9EBP8"/>
<dbReference type="PATRIC" id="fig|1675527.3.peg.400"/>
<dbReference type="Proteomes" id="UP000037178">
    <property type="component" value="Unassembled WGS sequence"/>
</dbReference>